<sequence>MAKRTFVDDMKKSLKEIEEGKATITMSLITYWALLDKAKKTVADKIKKGITKMEKDGHVLPRRNVHYMIDLIMEKEFCSHNSKKEE</sequence>
<proteinExistence type="predicted"/>
<dbReference type="EMBL" id="LAZR01002488">
    <property type="protein sequence ID" value="KKN29450.1"/>
    <property type="molecule type" value="Genomic_DNA"/>
</dbReference>
<accession>A0A0F9PCA7</accession>
<evidence type="ECO:0000313" key="1">
    <source>
        <dbReference type="EMBL" id="KKN29450.1"/>
    </source>
</evidence>
<comment type="caution">
    <text evidence="1">The sequence shown here is derived from an EMBL/GenBank/DDBJ whole genome shotgun (WGS) entry which is preliminary data.</text>
</comment>
<dbReference type="AlphaFoldDB" id="A0A0F9PCA7"/>
<reference evidence="1" key="1">
    <citation type="journal article" date="2015" name="Nature">
        <title>Complex archaea that bridge the gap between prokaryotes and eukaryotes.</title>
        <authorList>
            <person name="Spang A."/>
            <person name="Saw J.H."/>
            <person name="Jorgensen S.L."/>
            <person name="Zaremba-Niedzwiedzka K."/>
            <person name="Martijn J."/>
            <person name="Lind A.E."/>
            <person name="van Eijk R."/>
            <person name="Schleper C."/>
            <person name="Guy L."/>
            <person name="Ettema T.J."/>
        </authorList>
    </citation>
    <scope>NUCLEOTIDE SEQUENCE</scope>
</reference>
<gene>
    <name evidence="1" type="ORF">LCGC14_0844150</name>
</gene>
<organism evidence="1">
    <name type="scientific">marine sediment metagenome</name>
    <dbReference type="NCBI Taxonomy" id="412755"/>
    <lineage>
        <taxon>unclassified sequences</taxon>
        <taxon>metagenomes</taxon>
        <taxon>ecological metagenomes</taxon>
    </lineage>
</organism>
<name>A0A0F9PCA7_9ZZZZ</name>
<protein>
    <submittedName>
        <fullName evidence="1">Uncharacterized protein</fullName>
    </submittedName>
</protein>